<keyword evidence="2" id="KW-1185">Reference proteome</keyword>
<dbReference type="AlphaFoldDB" id="I7LTM0"/>
<dbReference type="eggNOG" id="ENOG502SUNI">
    <property type="taxonomic scope" value="Eukaryota"/>
</dbReference>
<dbReference type="GeneID" id="7830670"/>
<dbReference type="KEGG" id="tet:TTHERM_00442430"/>
<gene>
    <name evidence="1" type="ORF">TTHERM_00442430</name>
</gene>
<evidence type="ECO:0000313" key="2">
    <source>
        <dbReference type="Proteomes" id="UP000009168"/>
    </source>
</evidence>
<dbReference type="Proteomes" id="UP000009168">
    <property type="component" value="Unassembled WGS sequence"/>
</dbReference>
<reference evidence="2" key="1">
    <citation type="journal article" date="2006" name="PLoS Biol.">
        <title>Macronuclear genome sequence of the ciliate Tetrahymena thermophila, a model eukaryote.</title>
        <authorList>
            <person name="Eisen J.A."/>
            <person name="Coyne R.S."/>
            <person name="Wu M."/>
            <person name="Wu D."/>
            <person name="Thiagarajan M."/>
            <person name="Wortman J.R."/>
            <person name="Badger J.H."/>
            <person name="Ren Q."/>
            <person name="Amedeo P."/>
            <person name="Jones K.M."/>
            <person name="Tallon L.J."/>
            <person name="Delcher A.L."/>
            <person name="Salzberg S.L."/>
            <person name="Silva J.C."/>
            <person name="Haas B.J."/>
            <person name="Majoros W.H."/>
            <person name="Farzad M."/>
            <person name="Carlton J.M."/>
            <person name="Smith R.K. Jr."/>
            <person name="Garg J."/>
            <person name="Pearlman R.E."/>
            <person name="Karrer K.M."/>
            <person name="Sun L."/>
            <person name="Manning G."/>
            <person name="Elde N.C."/>
            <person name="Turkewitz A.P."/>
            <person name="Asai D.J."/>
            <person name="Wilkes D.E."/>
            <person name="Wang Y."/>
            <person name="Cai H."/>
            <person name="Collins K."/>
            <person name="Stewart B.A."/>
            <person name="Lee S.R."/>
            <person name="Wilamowska K."/>
            <person name="Weinberg Z."/>
            <person name="Ruzzo W.L."/>
            <person name="Wloga D."/>
            <person name="Gaertig J."/>
            <person name="Frankel J."/>
            <person name="Tsao C.-C."/>
            <person name="Gorovsky M.A."/>
            <person name="Keeling P.J."/>
            <person name="Waller R.F."/>
            <person name="Patron N.J."/>
            <person name="Cherry J.M."/>
            <person name="Stover N.A."/>
            <person name="Krieger C.J."/>
            <person name="del Toro C."/>
            <person name="Ryder H.F."/>
            <person name="Williamson S.C."/>
            <person name="Barbeau R.A."/>
            <person name="Hamilton E.P."/>
            <person name="Orias E."/>
        </authorList>
    </citation>
    <scope>NUCLEOTIDE SEQUENCE [LARGE SCALE GENOMIC DNA]</scope>
    <source>
        <strain evidence="2">SB210</strain>
    </source>
</reference>
<dbReference type="InParanoid" id="I7LTM0"/>
<protein>
    <submittedName>
        <fullName evidence="1">Uncharacterized protein</fullName>
    </submittedName>
</protein>
<organism evidence="1 2">
    <name type="scientific">Tetrahymena thermophila (strain SB210)</name>
    <dbReference type="NCBI Taxonomy" id="312017"/>
    <lineage>
        <taxon>Eukaryota</taxon>
        <taxon>Sar</taxon>
        <taxon>Alveolata</taxon>
        <taxon>Ciliophora</taxon>
        <taxon>Intramacronucleata</taxon>
        <taxon>Oligohymenophorea</taxon>
        <taxon>Hymenostomatida</taxon>
        <taxon>Tetrahymenina</taxon>
        <taxon>Tetrahymenidae</taxon>
        <taxon>Tetrahymena</taxon>
    </lineage>
</organism>
<evidence type="ECO:0000313" key="1">
    <source>
        <dbReference type="EMBL" id="EAR85493.2"/>
    </source>
</evidence>
<name>I7LTM0_TETTS</name>
<dbReference type="RefSeq" id="XP_001033156.2">
    <property type="nucleotide sequence ID" value="XM_001033156.2"/>
</dbReference>
<dbReference type="OrthoDB" id="290333at2759"/>
<accession>I7LTM0</accession>
<dbReference type="EMBL" id="GG662665">
    <property type="protein sequence ID" value="EAR85493.2"/>
    <property type="molecule type" value="Genomic_DNA"/>
</dbReference>
<proteinExistence type="predicted"/>
<sequence length="515" mass="60974">MKNIIKYQYFLSIQISTSRLFGNQQLIIKLYYSQRGANILLYKLICQLMSESPQKKRRAISAYGNFKMNSIQEQNRLIQNDSPPKIRNIQVMHLSQIQQLKNPKQEQTYQDLVNKRGFRLRHFQYQKLDSSLYIHPKEVVLNNTFCQETLGQPDLLSQSALNFTKKQQYVQKNKEIKLFSKSPKNSKKNAKKNLNRFTSQIAKKADKFSNLTVKIGLKNLLLGSNDTQDMNFDLSEKSSPAELQEDYDLEYEDIYLQEEYSHQPDEVLRFVLKGKDRYSKQEPELLKKWISCLPIEERMEIEKDKTYFPVPHRLMMHQIDQGLNEMYGTGKNRILRPGEEATIIETISRFLSECQNIDIFHRIATSNVNSILQYLLKRCDLFNLTEFPLAMKQIECHWKIMATRFRCSDKMPSDHKLFEKYLYMAHLRGHFFQLQKKDNPLVSYLLKYSCMKADYLRMKEEIEKKNQNRRKSVYNISKKTNQQISLPNSKKQEMSSSKFSSPFYSLNDTLIYEAD</sequence>